<dbReference type="Proteomes" id="UP001054837">
    <property type="component" value="Unassembled WGS sequence"/>
</dbReference>
<dbReference type="AlphaFoldDB" id="A0AAV4SQZ2"/>
<evidence type="ECO:0000313" key="2">
    <source>
        <dbReference type="EMBL" id="GIY35316.1"/>
    </source>
</evidence>
<evidence type="ECO:0000313" key="3">
    <source>
        <dbReference type="Proteomes" id="UP001054837"/>
    </source>
</evidence>
<accession>A0AAV4SQZ2</accession>
<proteinExistence type="predicted"/>
<organism evidence="1 3">
    <name type="scientific">Caerostris darwini</name>
    <dbReference type="NCBI Taxonomy" id="1538125"/>
    <lineage>
        <taxon>Eukaryota</taxon>
        <taxon>Metazoa</taxon>
        <taxon>Ecdysozoa</taxon>
        <taxon>Arthropoda</taxon>
        <taxon>Chelicerata</taxon>
        <taxon>Arachnida</taxon>
        <taxon>Araneae</taxon>
        <taxon>Araneomorphae</taxon>
        <taxon>Entelegynae</taxon>
        <taxon>Araneoidea</taxon>
        <taxon>Araneidae</taxon>
        <taxon>Caerostris</taxon>
    </lineage>
</organism>
<reference evidence="1 3" key="1">
    <citation type="submission" date="2021-06" db="EMBL/GenBank/DDBJ databases">
        <title>Caerostris darwini draft genome.</title>
        <authorList>
            <person name="Kono N."/>
            <person name="Arakawa K."/>
        </authorList>
    </citation>
    <scope>NUCLEOTIDE SEQUENCE [LARGE SCALE GENOMIC DNA]</scope>
</reference>
<dbReference type="EMBL" id="BPLQ01008155">
    <property type="protein sequence ID" value="GIY35316.1"/>
    <property type="molecule type" value="Genomic_DNA"/>
</dbReference>
<evidence type="ECO:0000313" key="1">
    <source>
        <dbReference type="EMBL" id="GIY35291.1"/>
    </source>
</evidence>
<comment type="caution">
    <text evidence="1">The sequence shown here is derived from an EMBL/GenBank/DDBJ whole genome shotgun (WGS) entry which is preliminary data.</text>
</comment>
<name>A0AAV4SQZ2_9ARAC</name>
<sequence length="83" mass="9686">MRLRSIPEQKTSFSFDSGVMVKKKNGREWSRYEIEEETFKCILKSSIAVREGRTKNQRSDESAVLIILGNKSSSLLWKNNDFR</sequence>
<gene>
    <name evidence="2" type="ORF">CDAR_1171</name>
    <name evidence="1" type="ORF">CDAR_981</name>
</gene>
<keyword evidence="3" id="KW-1185">Reference proteome</keyword>
<protein>
    <submittedName>
        <fullName evidence="1">Uncharacterized protein</fullName>
    </submittedName>
</protein>
<dbReference type="EMBL" id="BPLQ01008155">
    <property type="protein sequence ID" value="GIY35291.1"/>
    <property type="molecule type" value="Genomic_DNA"/>
</dbReference>